<accession>A0ACB9NPR7</accession>
<protein>
    <submittedName>
        <fullName evidence="1">Uncharacterized protein</fullName>
    </submittedName>
</protein>
<sequence length="901" mass="101391">MGKQIKEKDSCTSPGHCNTNSHNRVWGILHIMKHHQWRHVKKRLMHRRHSGGRNAARFETPESIDSTGNGNLLEGDESETTSSNVEEQQVRSTPPTKHSVKSRLKALITEEKSKKKGRHNRSSTCPAKCHLPHTEANHSLNTSVLNPLGEMLLALESSEIFPEISGGSHHATDSLDVLPQTFPEKPTTNNEMSVECDTTSSSDSSEHSQIHKHGKEPAENQTFLQKTSSYSTTLGNPEEKVIHAKILTADASPQVFKDFLDALEMINANNDFLMKVLQHPSPSLAHRHPKQQAFGEKVTLSKSLSFPLRGSSSGSKGSELGQLNKMEDDRHNATTERQSPIESETQSPTESETKTECLSEASEDFQQQSMSSDSSYKFDRIPSLKQDFAEEGSHSLSVSAQNQMVMKRFKDLRKKIKDVVAFSKNERHRITMDGILHKIPHGNNVPQELKKIIDKSKGPAFNGDGEEKAKSGYDNRLPSFSFRKRQFSPMRTSSMKESMHRYSQLYETSFNKDVKCPKSERLRVRPEDTSSAIKTPKSFKRFLSMPNLKSYFHQNDEPAVVLSPIQPIRKVVERTRSISRADEKSLGHSDSNKIPDYTIQGSISKGAQNENFLESGAESGLDVNNEAIAKQSIKIDHVPNLIHSDSAACNEQDAGQTRESAAIIEEAKSVFSEYSSLNDINFEKSSLSEDEVQYQLDQGLSDGLGDVDDQQETKVDYLQKDFDIQTSLIEVDARKIAEFNYVREVLEISGFTGHKPLGIWHSDDHPVDPLVYEELEGRRLSDPNCSSNEVVQRDHLLLFDLINEVLMDIFGRSYSYYPKPLSFVCHLHPMPSGQRVLRGVWTLVSFYLGSTSPNYLSLDYYSSIDLSKPDGWMNLQFESECVALQLDDLILDDLLEEIFST</sequence>
<dbReference type="Proteomes" id="UP000828941">
    <property type="component" value="Chromosome 6"/>
</dbReference>
<reference evidence="1 2" key="1">
    <citation type="journal article" date="2022" name="DNA Res.">
        <title>Chromosomal-level genome assembly of the orchid tree Bauhinia variegata (Leguminosae; Cercidoideae) supports the allotetraploid origin hypothesis of Bauhinia.</title>
        <authorList>
            <person name="Zhong Y."/>
            <person name="Chen Y."/>
            <person name="Zheng D."/>
            <person name="Pang J."/>
            <person name="Liu Y."/>
            <person name="Luo S."/>
            <person name="Meng S."/>
            <person name="Qian L."/>
            <person name="Wei D."/>
            <person name="Dai S."/>
            <person name="Zhou R."/>
        </authorList>
    </citation>
    <scope>NUCLEOTIDE SEQUENCE [LARGE SCALE GENOMIC DNA]</scope>
    <source>
        <strain evidence="1">BV-YZ2020</strain>
    </source>
</reference>
<organism evidence="1 2">
    <name type="scientific">Bauhinia variegata</name>
    <name type="common">Purple orchid tree</name>
    <name type="synonym">Phanera variegata</name>
    <dbReference type="NCBI Taxonomy" id="167791"/>
    <lineage>
        <taxon>Eukaryota</taxon>
        <taxon>Viridiplantae</taxon>
        <taxon>Streptophyta</taxon>
        <taxon>Embryophyta</taxon>
        <taxon>Tracheophyta</taxon>
        <taxon>Spermatophyta</taxon>
        <taxon>Magnoliopsida</taxon>
        <taxon>eudicotyledons</taxon>
        <taxon>Gunneridae</taxon>
        <taxon>Pentapetalae</taxon>
        <taxon>rosids</taxon>
        <taxon>fabids</taxon>
        <taxon>Fabales</taxon>
        <taxon>Fabaceae</taxon>
        <taxon>Cercidoideae</taxon>
        <taxon>Cercideae</taxon>
        <taxon>Bauhiniinae</taxon>
        <taxon>Bauhinia</taxon>
    </lineage>
</organism>
<comment type="caution">
    <text evidence="1">The sequence shown here is derived from an EMBL/GenBank/DDBJ whole genome shotgun (WGS) entry which is preliminary data.</text>
</comment>
<evidence type="ECO:0000313" key="1">
    <source>
        <dbReference type="EMBL" id="KAI4338160.1"/>
    </source>
</evidence>
<proteinExistence type="predicted"/>
<gene>
    <name evidence="1" type="ORF">L6164_016504</name>
</gene>
<name>A0ACB9NPR7_BAUVA</name>
<keyword evidence="2" id="KW-1185">Reference proteome</keyword>
<dbReference type="EMBL" id="CM039431">
    <property type="protein sequence ID" value="KAI4338160.1"/>
    <property type="molecule type" value="Genomic_DNA"/>
</dbReference>
<evidence type="ECO:0000313" key="2">
    <source>
        <dbReference type="Proteomes" id="UP000828941"/>
    </source>
</evidence>